<name>A0A3N4Z2Y6_9MICO</name>
<dbReference type="FunFam" id="3.40.50.720:FF:000084">
    <property type="entry name" value="Short-chain dehydrogenase reductase"/>
    <property type="match status" value="1"/>
</dbReference>
<dbReference type="Proteomes" id="UP000280726">
    <property type="component" value="Unassembled WGS sequence"/>
</dbReference>
<dbReference type="PRINTS" id="PR00081">
    <property type="entry name" value="GDHRDH"/>
</dbReference>
<keyword evidence="4" id="KW-1185">Reference proteome</keyword>
<gene>
    <name evidence="3" type="ORF">EDD32_0626</name>
</gene>
<dbReference type="InterPro" id="IPR036291">
    <property type="entry name" value="NAD(P)-bd_dom_sf"/>
</dbReference>
<dbReference type="AlphaFoldDB" id="A0A3N4Z2Y6"/>
<comment type="similarity">
    <text evidence="1">Belongs to the short-chain dehydrogenases/reductases (SDR) family.</text>
</comment>
<dbReference type="GO" id="GO:0016491">
    <property type="term" value="F:oxidoreductase activity"/>
    <property type="evidence" value="ECO:0007669"/>
    <property type="project" value="UniProtKB-KW"/>
</dbReference>
<dbReference type="PRINTS" id="PR00080">
    <property type="entry name" value="SDRFAMILY"/>
</dbReference>
<dbReference type="Pfam" id="PF13561">
    <property type="entry name" value="adh_short_C2"/>
    <property type="match status" value="1"/>
</dbReference>
<dbReference type="CDD" id="cd05233">
    <property type="entry name" value="SDR_c"/>
    <property type="match status" value="1"/>
</dbReference>
<keyword evidence="2" id="KW-0560">Oxidoreductase</keyword>
<comment type="caution">
    <text evidence="3">The sequence shown here is derived from an EMBL/GenBank/DDBJ whole genome shotgun (WGS) entry which is preliminary data.</text>
</comment>
<evidence type="ECO:0000313" key="4">
    <source>
        <dbReference type="Proteomes" id="UP000280726"/>
    </source>
</evidence>
<sequence>MPGRLEGKVALITGTAGGQGRAAALLFAREGAKVVGCDVKVAEAEETVALVKAEGGEMVSMQPVDLGDEEQVRQWIDFAVQQFGEFDVLYNNASAPRFGRIADFSSEDWHFTIRNELDLIFFAIKHALPHMRARGGGSIINTASVAGLTGRVIGGLHEFAHSATKGGVIAMTRTLSSDLAEYGIRVNSIAPGGIDTPAWQTLGEEMVNQLRQTIIDGSLIKRVGMGEDIASCALYLASDESGYVTGQNFVVDGGFSAI</sequence>
<reference evidence="3 4" key="1">
    <citation type="submission" date="2018-11" db="EMBL/GenBank/DDBJ databases">
        <title>Sequencing the genomes of 1000 actinobacteria strains.</title>
        <authorList>
            <person name="Klenk H.-P."/>
        </authorList>
    </citation>
    <scope>NUCLEOTIDE SEQUENCE [LARGE SCALE GENOMIC DNA]</scope>
    <source>
        <strain evidence="3 4">DSM 14418</strain>
    </source>
</reference>
<dbReference type="InterPro" id="IPR002347">
    <property type="entry name" value="SDR_fam"/>
</dbReference>
<dbReference type="RefSeq" id="WP_123914515.1">
    <property type="nucleotide sequence ID" value="NZ_RKRA01000001.1"/>
</dbReference>
<evidence type="ECO:0000256" key="2">
    <source>
        <dbReference type="ARBA" id="ARBA00023002"/>
    </source>
</evidence>
<accession>A0A3N4Z2Y6</accession>
<dbReference type="Gene3D" id="3.40.50.720">
    <property type="entry name" value="NAD(P)-binding Rossmann-like Domain"/>
    <property type="match status" value="1"/>
</dbReference>
<evidence type="ECO:0000256" key="1">
    <source>
        <dbReference type="ARBA" id="ARBA00006484"/>
    </source>
</evidence>
<proteinExistence type="inferred from homology"/>
<evidence type="ECO:0000313" key="3">
    <source>
        <dbReference type="EMBL" id="RPF26194.1"/>
    </source>
</evidence>
<dbReference type="EMBL" id="RKRA01000001">
    <property type="protein sequence ID" value="RPF26194.1"/>
    <property type="molecule type" value="Genomic_DNA"/>
</dbReference>
<dbReference type="PANTHER" id="PTHR24321:SF8">
    <property type="entry name" value="ESTRADIOL 17-BETA-DEHYDROGENASE 8-RELATED"/>
    <property type="match status" value="1"/>
</dbReference>
<dbReference type="PANTHER" id="PTHR24321">
    <property type="entry name" value="DEHYDROGENASES, SHORT CHAIN"/>
    <property type="match status" value="1"/>
</dbReference>
<organism evidence="3 4">
    <name type="scientific">Georgenia muralis</name>
    <dbReference type="NCBI Taxonomy" id="154117"/>
    <lineage>
        <taxon>Bacteria</taxon>
        <taxon>Bacillati</taxon>
        <taxon>Actinomycetota</taxon>
        <taxon>Actinomycetes</taxon>
        <taxon>Micrococcales</taxon>
        <taxon>Bogoriellaceae</taxon>
        <taxon>Georgenia</taxon>
    </lineage>
</organism>
<protein>
    <submittedName>
        <fullName evidence="3">NAD(P)-dependent dehydrogenase (Short-subunit alcohol dehydrogenase family)</fullName>
    </submittedName>
</protein>
<dbReference type="OrthoDB" id="286404at2"/>
<dbReference type="SUPFAM" id="SSF51735">
    <property type="entry name" value="NAD(P)-binding Rossmann-fold domains"/>
    <property type="match status" value="1"/>
</dbReference>